<accession>A0A0A8YYA4</accession>
<organism evidence="1">
    <name type="scientific">Arundo donax</name>
    <name type="common">Giant reed</name>
    <name type="synonym">Donax arundinaceus</name>
    <dbReference type="NCBI Taxonomy" id="35708"/>
    <lineage>
        <taxon>Eukaryota</taxon>
        <taxon>Viridiplantae</taxon>
        <taxon>Streptophyta</taxon>
        <taxon>Embryophyta</taxon>
        <taxon>Tracheophyta</taxon>
        <taxon>Spermatophyta</taxon>
        <taxon>Magnoliopsida</taxon>
        <taxon>Liliopsida</taxon>
        <taxon>Poales</taxon>
        <taxon>Poaceae</taxon>
        <taxon>PACMAD clade</taxon>
        <taxon>Arundinoideae</taxon>
        <taxon>Arundineae</taxon>
        <taxon>Arundo</taxon>
    </lineage>
</organism>
<protein>
    <submittedName>
        <fullName evidence="1">Uncharacterized protein</fullName>
    </submittedName>
</protein>
<name>A0A0A8YYA4_ARUDO</name>
<evidence type="ECO:0000313" key="1">
    <source>
        <dbReference type="EMBL" id="JAD31556.1"/>
    </source>
</evidence>
<dbReference type="EMBL" id="GBRH01266339">
    <property type="protein sequence ID" value="JAD31556.1"/>
    <property type="molecule type" value="Transcribed_RNA"/>
</dbReference>
<reference evidence="1" key="2">
    <citation type="journal article" date="2015" name="Data Brief">
        <title>Shoot transcriptome of the giant reed, Arundo donax.</title>
        <authorList>
            <person name="Barrero R.A."/>
            <person name="Guerrero F.D."/>
            <person name="Moolhuijzen P."/>
            <person name="Goolsby J.A."/>
            <person name="Tidwell J."/>
            <person name="Bellgard S.E."/>
            <person name="Bellgard M.I."/>
        </authorList>
    </citation>
    <scope>NUCLEOTIDE SEQUENCE</scope>
    <source>
        <tissue evidence="1">Shoot tissue taken approximately 20 cm above the soil surface</tissue>
    </source>
</reference>
<proteinExistence type="predicted"/>
<dbReference type="AlphaFoldDB" id="A0A0A8YYA4"/>
<reference evidence="1" key="1">
    <citation type="submission" date="2014-09" db="EMBL/GenBank/DDBJ databases">
        <authorList>
            <person name="Magalhaes I.L.F."/>
            <person name="Oliveira U."/>
            <person name="Santos F.R."/>
            <person name="Vidigal T.H.D.A."/>
            <person name="Brescovit A.D."/>
            <person name="Santos A.J."/>
        </authorList>
    </citation>
    <scope>NUCLEOTIDE SEQUENCE</scope>
    <source>
        <tissue evidence="1">Shoot tissue taken approximately 20 cm above the soil surface</tissue>
    </source>
</reference>
<sequence length="19" mass="2205">MKISKHTNMFRNIPCSPSL</sequence>